<reference evidence="1" key="1">
    <citation type="submission" date="2020-05" db="EMBL/GenBank/DDBJ databases">
        <title>Phylogenomic resolution of chytrid fungi.</title>
        <authorList>
            <person name="Stajich J.E."/>
            <person name="Amses K."/>
            <person name="Simmons R."/>
            <person name="Seto K."/>
            <person name="Myers J."/>
            <person name="Bonds A."/>
            <person name="Quandt C.A."/>
            <person name="Barry K."/>
            <person name="Liu P."/>
            <person name="Grigoriev I."/>
            <person name="Longcore J.E."/>
            <person name="James T.Y."/>
        </authorList>
    </citation>
    <scope>NUCLEOTIDE SEQUENCE</scope>
    <source>
        <strain evidence="1">JEL0476</strain>
    </source>
</reference>
<protein>
    <submittedName>
        <fullName evidence="1">Uncharacterized protein</fullName>
    </submittedName>
</protein>
<evidence type="ECO:0000313" key="2">
    <source>
        <dbReference type="Proteomes" id="UP001211065"/>
    </source>
</evidence>
<name>A0AAD5U2S9_9FUNG</name>
<dbReference type="Proteomes" id="UP001211065">
    <property type="component" value="Unassembled WGS sequence"/>
</dbReference>
<gene>
    <name evidence="1" type="ORF">HK099_005172</name>
</gene>
<feature type="non-terminal residue" evidence="1">
    <location>
        <position position="1"/>
    </location>
</feature>
<evidence type="ECO:0000313" key="1">
    <source>
        <dbReference type="EMBL" id="KAJ3218171.1"/>
    </source>
</evidence>
<proteinExistence type="predicted"/>
<sequence>CMLENYQTIQKVEIVNPTHNSGNSLATTLFPRGYTPTQQLNEELKNKYLQRREERRLQQLEYQELYLKQKILNNNKFKRYDSLKKKRNLNMHQKLEKAESFSDLNTLKKNNEPISTERSTIRNTLEMKDLFQIAGLM</sequence>
<organism evidence="1 2">
    <name type="scientific">Clydaea vesicula</name>
    <dbReference type="NCBI Taxonomy" id="447962"/>
    <lineage>
        <taxon>Eukaryota</taxon>
        <taxon>Fungi</taxon>
        <taxon>Fungi incertae sedis</taxon>
        <taxon>Chytridiomycota</taxon>
        <taxon>Chytridiomycota incertae sedis</taxon>
        <taxon>Chytridiomycetes</taxon>
        <taxon>Lobulomycetales</taxon>
        <taxon>Lobulomycetaceae</taxon>
        <taxon>Clydaea</taxon>
    </lineage>
</organism>
<comment type="caution">
    <text evidence="1">The sequence shown here is derived from an EMBL/GenBank/DDBJ whole genome shotgun (WGS) entry which is preliminary data.</text>
</comment>
<dbReference type="EMBL" id="JADGJW010000392">
    <property type="protein sequence ID" value="KAJ3218171.1"/>
    <property type="molecule type" value="Genomic_DNA"/>
</dbReference>
<dbReference type="AlphaFoldDB" id="A0AAD5U2S9"/>
<keyword evidence="2" id="KW-1185">Reference proteome</keyword>
<accession>A0AAD5U2S9</accession>